<organism evidence="2 3">
    <name type="scientific">Candidatus Beckwithbacteria bacterium CG10_big_fil_rev_8_21_14_0_10_34_10</name>
    <dbReference type="NCBI Taxonomy" id="1974495"/>
    <lineage>
        <taxon>Bacteria</taxon>
        <taxon>Candidatus Beckwithiibacteriota</taxon>
    </lineage>
</organism>
<feature type="transmembrane region" description="Helical" evidence="1">
    <location>
        <begin position="37"/>
        <end position="57"/>
    </location>
</feature>
<evidence type="ECO:0000256" key="1">
    <source>
        <dbReference type="SAM" id="Phobius"/>
    </source>
</evidence>
<gene>
    <name evidence="2" type="ORF">COT75_01185</name>
</gene>
<dbReference type="Proteomes" id="UP000230093">
    <property type="component" value="Unassembled WGS sequence"/>
</dbReference>
<feature type="transmembrane region" description="Helical" evidence="1">
    <location>
        <begin position="69"/>
        <end position="87"/>
    </location>
</feature>
<accession>A0A2H0WA05</accession>
<evidence type="ECO:0000313" key="2">
    <source>
        <dbReference type="EMBL" id="PIS09500.1"/>
    </source>
</evidence>
<name>A0A2H0WA05_9BACT</name>
<keyword evidence="1" id="KW-1133">Transmembrane helix</keyword>
<proteinExistence type="predicted"/>
<dbReference type="AlphaFoldDB" id="A0A2H0WA05"/>
<reference evidence="3" key="1">
    <citation type="submission" date="2017-09" db="EMBL/GenBank/DDBJ databases">
        <title>Depth-based differentiation of microbial function through sediment-hosted aquifers and enrichment of novel symbionts in the deep terrestrial subsurface.</title>
        <authorList>
            <person name="Probst A.J."/>
            <person name="Ladd B."/>
            <person name="Jarett J.K."/>
            <person name="Geller-Mcgrath D.E."/>
            <person name="Sieber C.M.K."/>
            <person name="Emerson J.B."/>
            <person name="Anantharaman K."/>
            <person name="Thomas B.C."/>
            <person name="Malmstrom R."/>
            <person name="Stieglmeier M."/>
            <person name="Klingl A."/>
            <person name="Woyke T."/>
            <person name="Ryan C.M."/>
            <person name="Banfield J.F."/>
        </authorList>
    </citation>
    <scope>NUCLEOTIDE SEQUENCE [LARGE SCALE GENOMIC DNA]</scope>
</reference>
<protein>
    <submittedName>
        <fullName evidence="2">Uncharacterized protein</fullName>
    </submittedName>
</protein>
<feature type="transmembrane region" description="Helical" evidence="1">
    <location>
        <begin position="12"/>
        <end position="31"/>
    </location>
</feature>
<keyword evidence="1" id="KW-0472">Membrane</keyword>
<keyword evidence="1" id="KW-0812">Transmembrane</keyword>
<sequence length="93" mass="10954">MLNELYKNRLHYLFLFTGLFLGLTFFFGLFNLPSFKVGSIIGLCVFYFFWGIIHHWLEKDLHIKIVLEYLFVSLIALAILLSLIWRAQGGRLL</sequence>
<comment type="caution">
    <text evidence="2">The sequence shown here is derived from an EMBL/GenBank/DDBJ whole genome shotgun (WGS) entry which is preliminary data.</text>
</comment>
<evidence type="ECO:0000313" key="3">
    <source>
        <dbReference type="Proteomes" id="UP000230093"/>
    </source>
</evidence>
<dbReference type="EMBL" id="PEZT01000007">
    <property type="protein sequence ID" value="PIS09500.1"/>
    <property type="molecule type" value="Genomic_DNA"/>
</dbReference>